<dbReference type="EMBL" id="BKCJ010003676">
    <property type="protein sequence ID" value="GEU56525.1"/>
    <property type="molecule type" value="Genomic_DNA"/>
</dbReference>
<accession>A0A6L2L892</accession>
<sequence length="483" mass="53363">MDLFVFIHVTDPTKVKIVKRELHAESELEASLDKLFDEGDGTNKGDSAAGGDYKAEIELVTSVQDNATKDIVAKRHKHHRRKRQAVTDASELLASSILNAEVGIQAVETLPLVTSLVSATSKREGGDLADLITRGNIRTVGPTKRSVAPPLVITKAMITCTTIVRPNVAGSSCIPRKELSIGYQEVKSETLHELFVLRWNVSNDTLLDDHDSSWEFINHLSPLMLFSEIRLMDYHHLFMEFNVETAHQSCLNAEVRMHTEYCLNEKRRIELECVNQANLLKARDDEVEKLKAQLLLKETKATEDTHLHAQVFDLKLKDLNVVVSSLKSENDGIVDQVHALETTPFGLCKQKEGRNLADVTAYNPAVEVDFNSPLQNLHGVDFPLLSKLKSHKDTSVEDIMSLLRLEGPLLDAPDMSDLMVSSMGIWTPLSEPLSVQNLTGTADTSDSVPATVGATTTLSTTFASSSSIPLIIIEDYEIVFVDG</sequence>
<comment type="caution">
    <text evidence="1">The sequence shown here is derived from an EMBL/GenBank/DDBJ whole genome shotgun (WGS) entry which is preliminary data.</text>
</comment>
<protein>
    <submittedName>
        <fullName evidence="1">Uncharacterized protein</fullName>
    </submittedName>
</protein>
<evidence type="ECO:0000313" key="1">
    <source>
        <dbReference type="EMBL" id="GEU56525.1"/>
    </source>
</evidence>
<organism evidence="1">
    <name type="scientific">Tanacetum cinerariifolium</name>
    <name type="common">Dalmatian daisy</name>
    <name type="synonym">Chrysanthemum cinerariifolium</name>
    <dbReference type="NCBI Taxonomy" id="118510"/>
    <lineage>
        <taxon>Eukaryota</taxon>
        <taxon>Viridiplantae</taxon>
        <taxon>Streptophyta</taxon>
        <taxon>Embryophyta</taxon>
        <taxon>Tracheophyta</taxon>
        <taxon>Spermatophyta</taxon>
        <taxon>Magnoliopsida</taxon>
        <taxon>eudicotyledons</taxon>
        <taxon>Gunneridae</taxon>
        <taxon>Pentapetalae</taxon>
        <taxon>asterids</taxon>
        <taxon>campanulids</taxon>
        <taxon>Asterales</taxon>
        <taxon>Asteraceae</taxon>
        <taxon>Asteroideae</taxon>
        <taxon>Anthemideae</taxon>
        <taxon>Anthemidinae</taxon>
        <taxon>Tanacetum</taxon>
    </lineage>
</organism>
<dbReference type="AlphaFoldDB" id="A0A6L2L892"/>
<reference evidence="1" key="1">
    <citation type="journal article" date="2019" name="Sci. Rep.">
        <title>Draft genome of Tanacetum cinerariifolium, the natural source of mosquito coil.</title>
        <authorList>
            <person name="Yamashiro T."/>
            <person name="Shiraishi A."/>
            <person name="Satake H."/>
            <person name="Nakayama K."/>
        </authorList>
    </citation>
    <scope>NUCLEOTIDE SEQUENCE</scope>
</reference>
<name>A0A6L2L892_TANCI</name>
<proteinExistence type="predicted"/>
<gene>
    <name evidence="1" type="ORF">Tci_028503</name>
</gene>